<dbReference type="AlphaFoldDB" id="A0AAQ3SK77"/>
<evidence type="ECO:0000259" key="1">
    <source>
        <dbReference type="Pfam" id="PF07727"/>
    </source>
</evidence>
<dbReference type="Gene3D" id="3.30.420.10">
    <property type="entry name" value="Ribonuclease H-like superfamily/Ribonuclease H"/>
    <property type="match status" value="1"/>
</dbReference>
<dbReference type="Proteomes" id="UP001341281">
    <property type="component" value="Chromosome 01"/>
</dbReference>
<dbReference type="Pfam" id="PF07727">
    <property type="entry name" value="RVT_2"/>
    <property type="match status" value="1"/>
</dbReference>
<accession>A0AAQ3SK77</accession>
<dbReference type="Gene3D" id="3.40.50.300">
    <property type="entry name" value="P-loop containing nucleotide triphosphate hydrolases"/>
    <property type="match status" value="1"/>
</dbReference>
<dbReference type="InterPro" id="IPR012337">
    <property type="entry name" value="RNaseH-like_sf"/>
</dbReference>
<dbReference type="InterPro" id="IPR036397">
    <property type="entry name" value="RNaseH_sf"/>
</dbReference>
<dbReference type="PANTHER" id="PTHR48040">
    <property type="entry name" value="PLEIOTROPIC DRUG RESISTANCE PROTEIN 1-LIKE ISOFORM X1"/>
    <property type="match status" value="1"/>
</dbReference>
<organism evidence="2 3">
    <name type="scientific">Paspalum notatum var. saurae</name>
    <dbReference type="NCBI Taxonomy" id="547442"/>
    <lineage>
        <taxon>Eukaryota</taxon>
        <taxon>Viridiplantae</taxon>
        <taxon>Streptophyta</taxon>
        <taxon>Embryophyta</taxon>
        <taxon>Tracheophyta</taxon>
        <taxon>Spermatophyta</taxon>
        <taxon>Magnoliopsida</taxon>
        <taxon>Liliopsida</taxon>
        <taxon>Poales</taxon>
        <taxon>Poaceae</taxon>
        <taxon>PACMAD clade</taxon>
        <taxon>Panicoideae</taxon>
        <taxon>Andropogonodae</taxon>
        <taxon>Paspaleae</taxon>
        <taxon>Paspalinae</taxon>
        <taxon>Paspalum</taxon>
    </lineage>
</organism>
<proteinExistence type="predicted"/>
<reference evidence="2 3" key="1">
    <citation type="submission" date="2024-02" db="EMBL/GenBank/DDBJ databases">
        <title>High-quality chromosome-scale genome assembly of Pensacola bahiagrass (Paspalum notatum Flugge var. saurae).</title>
        <authorList>
            <person name="Vega J.M."/>
            <person name="Podio M."/>
            <person name="Orjuela J."/>
            <person name="Siena L.A."/>
            <person name="Pessino S.C."/>
            <person name="Combes M.C."/>
            <person name="Mariac C."/>
            <person name="Albertini E."/>
            <person name="Pupilli F."/>
            <person name="Ortiz J.P.A."/>
            <person name="Leblanc O."/>
        </authorList>
    </citation>
    <scope>NUCLEOTIDE SEQUENCE [LARGE SCALE GENOMIC DNA]</scope>
    <source>
        <strain evidence="2">R1</strain>
        <tissue evidence="2">Leaf</tissue>
    </source>
</reference>
<dbReference type="PANTHER" id="PTHR48040:SF35">
    <property type="entry name" value="ABC TRANSPORTER G FAMILY MEMBER 39-LIKE"/>
    <property type="match status" value="1"/>
</dbReference>
<dbReference type="SUPFAM" id="SSF53098">
    <property type="entry name" value="Ribonuclease H-like"/>
    <property type="match status" value="1"/>
</dbReference>
<dbReference type="GO" id="GO:0003676">
    <property type="term" value="F:nucleic acid binding"/>
    <property type="evidence" value="ECO:0007669"/>
    <property type="project" value="InterPro"/>
</dbReference>
<protein>
    <recommendedName>
        <fullName evidence="1">Reverse transcriptase Ty1/copia-type domain-containing protein</fullName>
    </recommendedName>
</protein>
<keyword evidence="3" id="KW-1185">Reference proteome</keyword>
<name>A0AAQ3SK77_PASNO</name>
<dbReference type="InterPro" id="IPR013103">
    <property type="entry name" value="RVT_2"/>
</dbReference>
<gene>
    <name evidence="2" type="ORF">U9M48_005726</name>
</gene>
<dbReference type="SUPFAM" id="SSF52540">
    <property type="entry name" value="P-loop containing nucleoside triphosphate hydrolases"/>
    <property type="match status" value="1"/>
</dbReference>
<evidence type="ECO:0000313" key="3">
    <source>
        <dbReference type="Proteomes" id="UP001341281"/>
    </source>
</evidence>
<dbReference type="SUPFAM" id="SSF56672">
    <property type="entry name" value="DNA/RNA polymerases"/>
    <property type="match status" value="1"/>
</dbReference>
<dbReference type="InterPro" id="IPR043502">
    <property type="entry name" value="DNA/RNA_pol_sf"/>
</dbReference>
<dbReference type="EMBL" id="CP144745">
    <property type="protein sequence ID" value="WVZ55007.1"/>
    <property type="molecule type" value="Genomic_DNA"/>
</dbReference>
<sequence>MDEPTSGLDARAAAIVMCAVKNVVGTGRTIVCTIHQPCIKIFEAFDEAIPGIPKIMDNYNPLTWMLEVTSTSMEAQLGMDFAQVYKVSSMYNKTLEHTTFGYKKSPFPNTVSSKVLGAVQSFHLEAMLITLENPFLQLGTNCVPNNLMHCFWGIILAARQHKTHNGKAEHVLRTLNNISRTLLIHAHMPPTYWAEALSTATYLLNRRPCSAIGNSIPYEHLFKHAPDYNNLRVFGCLCYPNLTTTAQHKLAPRSIACVFLGYPSSHKGYRCLDLSSRRVIISCHVALCCNNTWQLVPRPPGTNVVTGKWIFKHKFHADGSLTRHKARWVHGIDYDETFSPVVKPATIQVILSIAASRAWPIHQLDVKNAFLHGHLDETPPGFVDPAAPDHICLLQKSLYGLKQAPHAWYQRFATYIRRVGFTASTSDTFLFVFKEGSTIAYLLLYDDDIILIAGTALASDESPAL</sequence>
<feature type="domain" description="Reverse transcriptase Ty1/copia-type" evidence="1">
    <location>
        <begin position="290"/>
        <end position="454"/>
    </location>
</feature>
<dbReference type="InterPro" id="IPR027417">
    <property type="entry name" value="P-loop_NTPase"/>
</dbReference>
<evidence type="ECO:0000313" key="2">
    <source>
        <dbReference type="EMBL" id="WVZ55007.1"/>
    </source>
</evidence>